<protein>
    <recommendedName>
        <fullName evidence="3">Lipoprotein</fullName>
    </recommendedName>
</protein>
<dbReference type="EMBL" id="JAUSQM010000001">
    <property type="protein sequence ID" value="MDP9821030.1"/>
    <property type="molecule type" value="Genomic_DNA"/>
</dbReference>
<name>A0ABT9NMH4_9ACTN</name>
<dbReference type="Proteomes" id="UP001240447">
    <property type="component" value="Unassembled WGS sequence"/>
</dbReference>
<dbReference type="PROSITE" id="PS51257">
    <property type="entry name" value="PROKAR_LIPOPROTEIN"/>
    <property type="match status" value="1"/>
</dbReference>
<comment type="caution">
    <text evidence="1">The sequence shown here is derived from an EMBL/GenBank/DDBJ whole genome shotgun (WGS) entry which is preliminary data.</text>
</comment>
<evidence type="ECO:0000313" key="2">
    <source>
        <dbReference type="Proteomes" id="UP001240447"/>
    </source>
</evidence>
<keyword evidence="2" id="KW-1185">Reference proteome</keyword>
<sequence length="186" mass="19770">MDVRGARPGGRAGSRVSVALVALVAVVTAGCSGEEEPAPPESAGPSVVAAFCDHAFDGALDVDAARPHGQQVTTELRTEGRPQTDFSGEPGIGVNGEALCVRGHFELSTPRWRVVDIRYAVELVSPDPRNPLIPHTYELRQVEDYNVLIAPETPCGDVTWTYRLRGPGGATETWTGTSRHGLDCPA</sequence>
<organism evidence="1 2">
    <name type="scientific">Nocardioides massiliensis</name>
    <dbReference type="NCBI Taxonomy" id="1325935"/>
    <lineage>
        <taxon>Bacteria</taxon>
        <taxon>Bacillati</taxon>
        <taxon>Actinomycetota</taxon>
        <taxon>Actinomycetes</taxon>
        <taxon>Propionibacteriales</taxon>
        <taxon>Nocardioidaceae</taxon>
        <taxon>Nocardioides</taxon>
    </lineage>
</organism>
<proteinExistence type="predicted"/>
<evidence type="ECO:0008006" key="3">
    <source>
        <dbReference type="Google" id="ProtNLM"/>
    </source>
</evidence>
<gene>
    <name evidence="1" type="ORF">J2S59_000839</name>
</gene>
<evidence type="ECO:0000313" key="1">
    <source>
        <dbReference type="EMBL" id="MDP9821030.1"/>
    </source>
</evidence>
<accession>A0ABT9NMH4</accession>
<dbReference type="RefSeq" id="WP_181641996.1">
    <property type="nucleotide sequence ID" value="NZ_CCXJ01000335.1"/>
</dbReference>
<reference evidence="1 2" key="1">
    <citation type="submission" date="2023-07" db="EMBL/GenBank/DDBJ databases">
        <title>Sequencing the genomes of 1000 actinobacteria strains.</title>
        <authorList>
            <person name="Klenk H.-P."/>
        </authorList>
    </citation>
    <scope>NUCLEOTIDE SEQUENCE [LARGE SCALE GENOMIC DNA]</scope>
    <source>
        <strain evidence="1 2">GD13</strain>
    </source>
</reference>